<feature type="transmembrane region" description="Helical" evidence="7">
    <location>
        <begin position="312"/>
        <end position="334"/>
    </location>
</feature>
<dbReference type="PANTHER" id="PTHR43791">
    <property type="entry name" value="PERMEASE-RELATED"/>
    <property type="match status" value="1"/>
</dbReference>
<dbReference type="GO" id="GO:0022857">
    <property type="term" value="F:transmembrane transporter activity"/>
    <property type="evidence" value="ECO:0007669"/>
    <property type="project" value="InterPro"/>
</dbReference>
<feature type="transmembrane region" description="Helical" evidence="7">
    <location>
        <begin position="142"/>
        <end position="165"/>
    </location>
</feature>
<evidence type="ECO:0000259" key="8">
    <source>
        <dbReference type="PROSITE" id="PS50850"/>
    </source>
</evidence>
<feature type="region of interest" description="Disordered" evidence="6">
    <location>
        <begin position="481"/>
        <end position="515"/>
    </location>
</feature>
<keyword evidence="10" id="KW-1185">Reference proteome</keyword>
<feature type="transmembrane region" description="Helical" evidence="7">
    <location>
        <begin position="400"/>
        <end position="422"/>
    </location>
</feature>
<dbReference type="AlphaFoldDB" id="A0A8K0TDE2"/>
<dbReference type="PANTHER" id="PTHR43791:SF49">
    <property type="entry name" value="TRANSPORTER, PUTATIVE (AFU_ORTHOLOGUE AFUA_4G04250)-RELATED"/>
    <property type="match status" value="1"/>
</dbReference>
<dbReference type="OrthoDB" id="2985014at2759"/>
<feature type="transmembrane region" description="Helical" evidence="7">
    <location>
        <begin position="434"/>
        <end position="455"/>
    </location>
</feature>
<organism evidence="9 10">
    <name type="scientific">Plectosphaerella cucumerina</name>
    <dbReference type="NCBI Taxonomy" id="40658"/>
    <lineage>
        <taxon>Eukaryota</taxon>
        <taxon>Fungi</taxon>
        <taxon>Dikarya</taxon>
        <taxon>Ascomycota</taxon>
        <taxon>Pezizomycotina</taxon>
        <taxon>Sordariomycetes</taxon>
        <taxon>Hypocreomycetidae</taxon>
        <taxon>Glomerellales</taxon>
        <taxon>Plectosphaerellaceae</taxon>
        <taxon>Plectosphaerella</taxon>
    </lineage>
</organism>
<keyword evidence="2" id="KW-0813">Transport</keyword>
<evidence type="ECO:0000256" key="6">
    <source>
        <dbReference type="SAM" id="MobiDB-lite"/>
    </source>
</evidence>
<dbReference type="InterPro" id="IPR011701">
    <property type="entry name" value="MFS"/>
</dbReference>
<feature type="transmembrane region" description="Helical" evidence="7">
    <location>
        <begin position="369"/>
        <end position="388"/>
    </location>
</feature>
<feature type="domain" description="Major facilitator superfamily (MFS) profile" evidence="8">
    <location>
        <begin position="43"/>
        <end position="459"/>
    </location>
</feature>
<name>A0A8K0TDE2_9PEZI</name>
<protein>
    <submittedName>
        <fullName evidence="9">Major facilitator superfamily transporter</fullName>
    </submittedName>
</protein>
<dbReference type="PROSITE" id="PS50850">
    <property type="entry name" value="MFS"/>
    <property type="match status" value="1"/>
</dbReference>
<dbReference type="GO" id="GO:0016020">
    <property type="term" value="C:membrane"/>
    <property type="evidence" value="ECO:0007669"/>
    <property type="project" value="UniProtKB-SubCell"/>
</dbReference>
<feature type="transmembrane region" description="Helical" evidence="7">
    <location>
        <begin position="117"/>
        <end position="136"/>
    </location>
</feature>
<comment type="subcellular location">
    <subcellularLocation>
        <location evidence="1">Membrane</location>
        <topology evidence="1">Multi-pass membrane protein</topology>
    </subcellularLocation>
</comment>
<evidence type="ECO:0000256" key="2">
    <source>
        <dbReference type="ARBA" id="ARBA00022448"/>
    </source>
</evidence>
<evidence type="ECO:0000256" key="3">
    <source>
        <dbReference type="ARBA" id="ARBA00022692"/>
    </source>
</evidence>
<feature type="transmembrane region" description="Helical" evidence="7">
    <location>
        <begin position="87"/>
        <end position="105"/>
    </location>
</feature>
<dbReference type="InterPro" id="IPR020846">
    <property type="entry name" value="MFS_dom"/>
</dbReference>
<feature type="transmembrane region" description="Helical" evidence="7">
    <location>
        <begin position="211"/>
        <end position="231"/>
    </location>
</feature>
<comment type="caution">
    <text evidence="9">The sequence shown here is derived from an EMBL/GenBank/DDBJ whole genome shotgun (WGS) entry which is preliminary data.</text>
</comment>
<dbReference type="FunFam" id="1.20.1250.20:FF:000018">
    <property type="entry name" value="MFS transporter permease"/>
    <property type="match status" value="1"/>
</dbReference>
<feature type="transmembrane region" description="Helical" evidence="7">
    <location>
        <begin position="177"/>
        <end position="199"/>
    </location>
</feature>
<dbReference type="Gene3D" id="1.20.1250.20">
    <property type="entry name" value="MFS general substrate transporter like domains"/>
    <property type="match status" value="1"/>
</dbReference>
<dbReference type="InterPro" id="IPR036259">
    <property type="entry name" value="MFS_trans_sf"/>
</dbReference>
<proteinExistence type="predicted"/>
<keyword evidence="3 7" id="KW-0812">Transmembrane</keyword>
<evidence type="ECO:0000313" key="10">
    <source>
        <dbReference type="Proteomes" id="UP000813385"/>
    </source>
</evidence>
<feature type="compositionally biased region" description="Polar residues" evidence="6">
    <location>
        <begin position="484"/>
        <end position="493"/>
    </location>
</feature>
<dbReference type="EMBL" id="JAGPXD010000003">
    <property type="protein sequence ID" value="KAH7361402.1"/>
    <property type="molecule type" value="Genomic_DNA"/>
</dbReference>
<feature type="transmembrane region" description="Helical" evidence="7">
    <location>
        <begin position="278"/>
        <end position="300"/>
    </location>
</feature>
<feature type="transmembrane region" description="Helical" evidence="7">
    <location>
        <begin position="346"/>
        <end position="363"/>
    </location>
</feature>
<sequence length="515" mass="56478">MSSTGWRALLSAQPTLEMADFTSIDLNDKETERRVVRKQDLHLLPWMCITYLLNYLNRVNLGNARTLNDDTPADNILQQLNLCGHRYSMAVAFFFIPYVIMEFPGNMLMKYFSPSRWISRIVVSVGFVTMCTAAATTYERLLVARFFLGMAEAGFSSGVMMHLCFWYKPEERATRMAIFASSVALACAFGGLLASGISFLNGVGGLAGWQWLFILEGLPAILVGILVWFFLPDYPQTATWLTPHERAFAVKRLGPYAPSMQSGDWEWRVVKDTVADPIFWLFAIQYALMTHALNAFGYFAPTIVSSMGFTGHSGQLLTVPPNIFALIVVVGACLHSDKTRERSRHIVAALTFVATGYLVLATVEIWELRYAAVCVIACTNAAVLPFIAHRTATVKGSTATAVATGGMVAISNSAGISAPFLFPQSTAPLFSMGNWTIFAFLVVSIATSIYAWFVFGSHSGYRGGVEVLGKNERNLGFADVESRSPASASTTTLEVDALGDEDEKEAVVEIRPTTP</sequence>
<evidence type="ECO:0000256" key="4">
    <source>
        <dbReference type="ARBA" id="ARBA00022989"/>
    </source>
</evidence>
<evidence type="ECO:0000256" key="5">
    <source>
        <dbReference type="ARBA" id="ARBA00023136"/>
    </source>
</evidence>
<accession>A0A8K0TDE2</accession>
<gene>
    <name evidence="9" type="ORF">B0T11DRAFT_74096</name>
</gene>
<evidence type="ECO:0000256" key="1">
    <source>
        <dbReference type="ARBA" id="ARBA00004141"/>
    </source>
</evidence>
<dbReference type="SUPFAM" id="SSF103473">
    <property type="entry name" value="MFS general substrate transporter"/>
    <property type="match status" value="1"/>
</dbReference>
<keyword evidence="5 7" id="KW-0472">Membrane</keyword>
<reference evidence="9" key="1">
    <citation type="journal article" date="2021" name="Nat. Commun.">
        <title>Genetic determinants of endophytism in the Arabidopsis root mycobiome.</title>
        <authorList>
            <person name="Mesny F."/>
            <person name="Miyauchi S."/>
            <person name="Thiergart T."/>
            <person name="Pickel B."/>
            <person name="Atanasova L."/>
            <person name="Karlsson M."/>
            <person name="Huettel B."/>
            <person name="Barry K.W."/>
            <person name="Haridas S."/>
            <person name="Chen C."/>
            <person name="Bauer D."/>
            <person name="Andreopoulos W."/>
            <person name="Pangilinan J."/>
            <person name="LaButti K."/>
            <person name="Riley R."/>
            <person name="Lipzen A."/>
            <person name="Clum A."/>
            <person name="Drula E."/>
            <person name="Henrissat B."/>
            <person name="Kohler A."/>
            <person name="Grigoriev I.V."/>
            <person name="Martin F.M."/>
            <person name="Hacquard S."/>
        </authorList>
    </citation>
    <scope>NUCLEOTIDE SEQUENCE</scope>
    <source>
        <strain evidence="9">MPI-CAGE-AT-0016</strain>
    </source>
</reference>
<evidence type="ECO:0000256" key="7">
    <source>
        <dbReference type="SAM" id="Phobius"/>
    </source>
</evidence>
<evidence type="ECO:0000313" key="9">
    <source>
        <dbReference type="EMBL" id="KAH7361402.1"/>
    </source>
</evidence>
<dbReference type="Pfam" id="PF07690">
    <property type="entry name" value="MFS_1"/>
    <property type="match status" value="1"/>
</dbReference>
<keyword evidence="4 7" id="KW-1133">Transmembrane helix</keyword>
<dbReference type="Proteomes" id="UP000813385">
    <property type="component" value="Unassembled WGS sequence"/>
</dbReference>